<dbReference type="GeneID" id="112538884"/>
<evidence type="ECO:0000256" key="2">
    <source>
        <dbReference type="SAM" id="SignalP"/>
    </source>
</evidence>
<protein>
    <submittedName>
        <fullName evidence="3">Uncharacterized protein</fullName>
    </submittedName>
</protein>
<dbReference type="eggNOG" id="KOG1348">
    <property type="taxonomic scope" value="Eukaryota"/>
</dbReference>
<organism evidence="3 4">
    <name type="scientific">Tetranychus urticae</name>
    <name type="common">Two-spotted spider mite</name>
    <dbReference type="NCBI Taxonomy" id="32264"/>
    <lineage>
        <taxon>Eukaryota</taxon>
        <taxon>Metazoa</taxon>
        <taxon>Ecdysozoa</taxon>
        <taxon>Arthropoda</taxon>
        <taxon>Chelicerata</taxon>
        <taxon>Arachnida</taxon>
        <taxon>Acari</taxon>
        <taxon>Acariformes</taxon>
        <taxon>Trombidiformes</taxon>
        <taxon>Prostigmata</taxon>
        <taxon>Eleutherengona</taxon>
        <taxon>Raphignathae</taxon>
        <taxon>Tetranychoidea</taxon>
        <taxon>Tetranychidae</taxon>
        <taxon>Tetranychus</taxon>
    </lineage>
</organism>
<comment type="similarity">
    <text evidence="1">Belongs to the peptidase C13 family.</text>
</comment>
<dbReference type="GO" id="GO:0004197">
    <property type="term" value="F:cysteine-type endopeptidase activity"/>
    <property type="evidence" value="ECO:0007669"/>
    <property type="project" value="TreeGrafter"/>
</dbReference>
<evidence type="ECO:0000313" key="4">
    <source>
        <dbReference type="Proteomes" id="UP000015104"/>
    </source>
</evidence>
<reference evidence="3" key="2">
    <citation type="submission" date="2015-06" db="UniProtKB">
        <authorList>
            <consortium name="EnsemblMetazoa"/>
        </authorList>
    </citation>
    <scope>IDENTIFICATION</scope>
</reference>
<evidence type="ECO:0000313" key="3">
    <source>
        <dbReference type="EnsemblMetazoa" id="tetur08g05980.1"/>
    </source>
</evidence>
<dbReference type="GO" id="GO:0005773">
    <property type="term" value="C:vacuole"/>
    <property type="evidence" value="ECO:0007669"/>
    <property type="project" value="GOC"/>
</dbReference>
<name>T1KC10_TETUR</name>
<feature type="chain" id="PRO_5004591466" evidence="2">
    <location>
        <begin position="20"/>
        <end position="129"/>
    </location>
</feature>
<dbReference type="GO" id="GO:0051603">
    <property type="term" value="P:proteolysis involved in protein catabolic process"/>
    <property type="evidence" value="ECO:0007669"/>
    <property type="project" value="TreeGrafter"/>
</dbReference>
<dbReference type="KEGG" id="tut:112538884"/>
<dbReference type="PRINTS" id="PR00776">
    <property type="entry name" value="HEMOGLOBNASE"/>
</dbReference>
<dbReference type="Pfam" id="PF01650">
    <property type="entry name" value="Peptidase_C13"/>
    <property type="match status" value="1"/>
</dbReference>
<dbReference type="AlphaFoldDB" id="T1KC10"/>
<sequence length="129" mass="14008">MKSSLIYLALVLCFGQVSLRVLIDSFSDKSSQIHAVLVGGGAGVATDYNDQANICHAYHVLINHGVLPENIVLMIYDDVAYAPENPFPGKLFNQPNGTDVYAGCIKDYTGNDVNPETFMKVLKGDKELA</sequence>
<feature type="signal peptide" evidence="2">
    <location>
        <begin position="1"/>
        <end position="19"/>
    </location>
</feature>
<reference evidence="4" key="1">
    <citation type="submission" date="2011-08" db="EMBL/GenBank/DDBJ databases">
        <authorList>
            <person name="Rombauts S."/>
        </authorList>
    </citation>
    <scope>NUCLEOTIDE SEQUENCE</scope>
    <source>
        <strain evidence="4">London</strain>
    </source>
</reference>
<keyword evidence="2" id="KW-0732">Signal</keyword>
<dbReference type="InterPro" id="IPR001096">
    <property type="entry name" value="Peptidase_C13"/>
</dbReference>
<dbReference type="EnsemblMetazoa" id="tetur08g05980.1">
    <property type="protein sequence ID" value="tetur08g05980.1"/>
    <property type="gene ID" value="tetur08g05980"/>
</dbReference>
<proteinExistence type="inferred from homology"/>
<accession>T1KC10</accession>
<dbReference type="GO" id="GO:0006624">
    <property type="term" value="P:vacuolar protein processing"/>
    <property type="evidence" value="ECO:0007669"/>
    <property type="project" value="TreeGrafter"/>
</dbReference>
<dbReference type="PANTHER" id="PTHR12000">
    <property type="entry name" value="HEMOGLOBINASE FAMILY MEMBER"/>
    <property type="match status" value="1"/>
</dbReference>
<dbReference type="RefSeq" id="XP_025016691.1">
    <property type="nucleotide sequence ID" value="XM_025160923.1"/>
</dbReference>
<dbReference type="EMBL" id="CAEY01001957">
    <property type="status" value="NOT_ANNOTATED_CDS"/>
    <property type="molecule type" value="Genomic_DNA"/>
</dbReference>
<dbReference type="OrthoDB" id="9995590at2759"/>
<dbReference type="Gene3D" id="3.40.50.1460">
    <property type="match status" value="1"/>
</dbReference>
<dbReference type="PANTHER" id="PTHR12000:SF42">
    <property type="entry name" value="LEGUMAIN"/>
    <property type="match status" value="1"/>
</dbReference>
<keyword evidence="4" id="KW-1185">Reference proteome</keyword>
<evidence type="ECO:0000256" key="1">
    <source>
        <dbReference type="ARBA" id="ARBA00009941"/>
    </source>
</evidence>
<dbReference type="HOGENOM" id="CLU_076992_2_0_1"/>
<dbReference type="Proteomes" id="UP000015104">
    <property type="component" value="Unassembled WGS sequence"/>
</dbReference>